<evidence type="ECO:0000256" key="2">
    <source>
        <dbReference type="ARBA" id="ARBA00022737"/>
    </source>
</evidence>
<protein>
    <submittedName>
        <fullName evidence="6">Sialic acid O-acetyltransferase</fullName>
    </submittedName>
</protein>
<keyword evidence="2" id="KW-0677">Repeat</keyword>
<gene>
    <name evidence="6" type="ORF">DXB93_07550</name>
</gene>
<dbReference type="InterPro" id="IPR050179">
    <property type="entry name" value="Trans_hexapeptide_repeat"/>
</dbReference>
<dbReference type="NCBIfam" id="TIGR03570">
    <property type="entry name" value="NeuD_NnaD"/>
    <property type="match status" value="1"/>
</dbReference>
<dbReference type="PROSITE" id="PS00101">
    <property type="entry name" value="HEXAPEP_TRANSFERASES"/>
    <property type="match status" value="1"/>
</dbReference>
<dbReference type="Proteomes" id="UP000261032">
    <property type="component" value="Unassembled WGS sequence"/>
</dbReference>
<evidence type="ECO:0000313" key="6">
    <source>
        <dbReference type="EMBL" id="RGD86011.1"/>
    </source>
</evidence>
<feature type="binding site" evidence="4">
    <location>
        <position position="165"/>
    </location>
    <ligand>
        <name>acetyl-CoA</name>
        <dbReference type="ChEBI" id="CHEBI:57288"/>
    </ligand>
</feature>
<proteinExistence type="predicted"/>
<dbReference type="AlphaFoldDB" id="A0A3E3EEI3"/>
<dbReference type="SUPFAM" id="SSF51161">
    <property type="entry name" value="Trimeric LpxA-like enzymes"/>
    <property type="match status" value="1"/>
</dbReference>
<dbReference type="InterPro" id="IPR018357">
    <property type="entry name" value="Hexapep_transf_CS"/>
</dbReference>
<evidence type="ECO:0000259" key="5">
    <source>
        <dbReference type="Pfam" id="PF17836"/>
    </source>
</evidence>
<dbReference type="CDD" id="cd03360">
    <property type="entry name" value="LbH_AT_putative"/>
    <property type="match status" value="1"/>
</dbReference>
<comment type="caution">
    <text evidence="6">The sequence shown here is derived from an EMBL/GenBank/DDBJ whole genome shotgun (WGS) entry which is preliminary data.</text>
</comment>
<feature type="site" description="Increases basicity of active site His" evidence="3">
    <location>
        <position position="136"/>
    </location>
</feature>
<evidence type="ECO:0000256" key="4">
    <source>
        <dbReference type="PIRSR" id="PIRSR620019-2"/>
    </source>
</evidence>
<evidence type="ECO:0000313" key="7">
    <source>
        <dbReference type="Proteomes" id="UP000261032"/>
    </source>
</evidence>
<dbReference type="PANTHER" id="PTHR43300">
    <property type="entry name" value="ACETYLTRANSFERASE"/>
    <property type="match status" value="1"/>
</dbReference>
<dbReference type="Gene3D" id="3.40.50.20">
    <property type="match status" value="1"/>
</dbReference>
<dbReference type="Pfam" id="PF17836">
    <property type="entry name" value="PglD_N"/>
    <property type="match status" value="1"/>
</dbReference>
<feature type="binding site" evidence="4">
    <location>
        <position position="68"/>
    </location>
    <ligand>
        <name>substrate</name>
    </ligand>
</feature>
<dbReference type="RefSeq" id="WP_117581182.1">
    <property type="nucleotide sequence ID" value="NZ_QUSL01000009.1"/>
</dbReference>
<name>A0A3E3EEI3_9FIRM</name>
<dbReference type="PANTHER" id="PTHR43300:SF7">
    <property type="entry name" value="UDP-N-ACETYLBACILLOSAMINE N-ACETYLTRANSFERASE"/>
    <property type="match status" value="1"/>
</dbReference>
<dbReference type="EMBL" id="QUSL01000009">
    <property type="protein sequence ID" value="RGD86011.1"/>
    <property type="molecule type" value="Genomic_DNA"/>
</dbReference>
<dbReference type="InterPro" id="IPR011004">
    <property type="entry name" value="Trimer_LpxA-like_sf"/>
</dbReference>
<dbReference type="GO" id="GO:0016740">
    <property type="term" value="F:transferase activity"/>
    <property type="evidence" value="ECO:0007669"/>
    <property type="project" value="UniProtKB-KW"/>
</dbReference>
<evidence type="ECO:0000256" key="3">
    <source>
        <dbReference type="PIRSR" id="PIRSR620019-1"/>
    </source>
</evidence>
<organism evidence="6 7">
    <name type="scientific">Thomasclavelia ramosa</name>
    <dbReference type="NCBI Taxonomy" id="1547"/>
    <lineage>
        <taxon>Bacteria</taxon>
        <taxon>Bacillati</taxon>
        <taxon>Bacillota</taxon>
        <taxon>Erysipelotrichia</taxon>
        <taxon>Erysipelotrichales</taxon>
        <taxon>Coprobacillaceae</taxon>
        <taxon>Thomasclavelia</taxon>
    </lineage>
</organism>
<keyword evidence="1 6" id="KW-0808">Transferase</keyword>
<accession>A0A3E3EEI3</accession>
<dbReference type="InterPro" id="IPR041561">
    <property type="entry name" value="PglD_N"/>
</dbReference>
<evidence type="ECO:0000256" key="1">
    <source>
        <dbReference type="ARBA" id="ARBA00022679"/>
    </source>
</evidence>
<feature type="domain" description="PglD N-terminal" evidence="5">
    <location>
        <begin position="3"/>
        <end position="79"/>
    </location>
</feature>
<sequence length="209" mass="22378">MKKLLIWGAGDQGLVTLECALAMNAYEQIDFLEIKEKGSRKIINHTVFKESEFDKVVKLYDEVIVATGSNDLREEKIKMLLAFGIPLATIVHPTALISSFAKIGSGTTILANVIININTKVGIGCIVNNGAIIEHDCMVGNYVNICPKFAMAGHSSIGYKSYLGIGSTVIDDIRIGNRVTVGAGAVVVSNISDNIVAIGVPAKKMLVDK</sequence>
<dbReference type="Gene3D" id="2.160.10.10">
    <property type="entry name" value="Hexapeptide repeat proteins"/>
    <property type="match status" value="1"/>
</dbReference>
<dbReference type="InterPro" id="IPR020019">
    <property type="entry name" value="AcTrfase_PglD-like"/>
</dbReference>
<reference evidence="6 7" key="1">
    <citation type="submission" date="2018-08" db="EMBL/GenBank/DDBJ databases">
        <title>A genome reference for cultivated species of the human gut microbiota.</title>
        <authorList>
            <person name="Zou Y."/>
            <person name="Xue W."/>
            <person name="Luo G."/>
        </authorList>
    </citation>
    <scope>NUCLEOTIDE SEQUENCE [LARGE SCALE GENOMIC DNA]</scope>
    <source>
        <strain evidence="6 7">OM06-4</strain>
    </source>
</reference>
<feature type="active site" description="Proton acceptor" evidence="3">
    <location>
        <position position="135"/>
    </location>
</feature>